<dbReference type="Proteomes" id="UP000198623">
    <property type="component" value="Unassembled WGS sequence"/>
</dbReference>
<dbReference type="GO" id="GO:0005737">
    <property type="term" value="C:cytoplasm"/>
    <property type="evidence" value="ECO:0007669"/>
    <property type="project" value="TreeGrafter"/>
</dbReference>
<dbReference type="OrthoDB" id="9815989at2"/>
<evidence type="ECO:0000256" key="1">
    <source>
        <dbReference type="ARBA" id="ARBA00023002"/>
    </source>
</evidence>
<dbReference type="SUPFAM" id="SSF54373">
    <property type="entry name" value="FAD-linked reductases, C-terminal domain"/>
    <property type="match status" value="1"/>
</dbReference>
<organism evidence="3 4">
    <name type="scientific">Neptunomonas qingdaonensis</name>
    <dbReference type="NCBI Taxonomy" id="1045558"/>
    <lineage>
        <taxon>Bacteria</taxon>
        <taxon>Pseudomonadati</taxon>
        <taxon>Pseudomonadota</taxon>
        <taxon>Gammaproteobacteria</taxon>
        <taxon>Oceanospirillales</taxon>
        <taxon>Oceanospirillaceae</taxon>
        <taxon>Neptunomonas</taxon>
    </lineage>
</organism>
<reference evidence="4" key="1">
    <citation type="submission" date="2016-10" db="EMBL/GenBank/DDBJ databases">
        <authorList>
            <person name="Varghese N."/>
            <person name="Submissions S."/>
        </authorList>
    </citation>
    <scope>NUCLEOTIDE SEQUENCE [LARGE SCALE GENOMIC DNA]</scope>
    <source>
        <strain evidence="4">CGMCC 1.10971</strain>
    </source>
</reference>
<evidence type="ECO:0000313" key="4">
    <source>
        <dbReference type="Proteomes" id="UP000198623"/>
    </source>
</evidence>
<dbReference type="InterPro" id="IPR036188">
    <property type="entry name" value="FAD/NAD-bd_sf"/>
</dbReference>
<evidence type="ECO:0000259" key="2">
    <source>
        <dbReference type="PROSITE" id="PS50206"/>
    </source>
</evidence>
<evidence type="ECO:0000313" key="3">
    <source>
        <dbReference type="EMBL" id="SFG21174.1"/>
    </source>
</evidence>
<dbReference type="Gene3D" id="3.50.50.60">
    <property type="entry name" value="FAD/NAD(P)-binding domain"/>
    <property type="match status" value="1"/>
</dbReference>
<protein>
    <submittedName>
        <fullName evidence="3">N-methylglutamate dehydrogenase subunit A</fullName>
    </submittedName>
</protein>
<dbReference type="RefSeq" id="WP_090726427.1">
    <property type="nucleotide sequence ID" value="NZ_FOOU01000004.1"/>
</dbReference>
<dbReference type="SUPFAM" id="SSF51905">
    <property type="entry name" value="FAD/NAD(P)-binding domain"/>
    <property type="match status" value="1"/>
</dbReference>
<dbReference type="Gene3D" id="3.30.9.10">
    <property type="entry name" value="D-Amino Acid Oxidase, subunit A, domain 2"/>
    <property type="match status" value="1"/>
</dbReference>
<dbReference type="AlphaFoldDB" id="A0A1I2PYP5"/>
<gene>
    <name evidence="3" type="ORF">SAMN05216175_104138</name>
</gene>
<keyword evidence="1" id="KW-0560">Oxidoreductase</keyword>
<sequence>MPFSLLKYGLNKDYPFEKNADLPVPSELKSSYDVVIIGGGGHGVATAYYLAKYHGITNVAILEKGYLGGGNTARNTAVIRSNYLTSEGVKFYSESVKLFKELSNEFDFNIMYSERGQLTLAHTDATVRSFRQRTEVNKHFGGRTELIGPAEIKELVPTLNMNPAHMPVLAGLWHMDGATARHDAVAWGYAKGATQRGVELHQLTEVTDVIVENGKVTGVKTNRGTIQCGCAVQAVAGHSSLVAAKAGFRMPITTYPLQAMVTQPVKPFLDQMVSSSALHCYVQQTGRGEIVFGGGSDPYPLYNTRSTLDLKEGLLAHAIEMFPFMANLRLMRQWTGITDMTSDYSPIMGLSPVDNYYLDAGWGTWGFKATPICGKTMAELVASGGKVPELIKPFAMDRFNVFRQVNEMGATAASH</sequence>
<dbReference type="GO" id="GO:0016491">
    <property type="term" value="F:oxidoreductase activity"/>
    <property type="evidence" value="ECO:0007669"/>
    <property type="project" value="UniProtKB-KW"/>
</dbReference>
<dbReference type="PANTHER" id="PTHR13847">
    <property type="entry name" value="SARCOSINE DEHYDROGENASE-RELATED"/>
    <property type="match status" value="1"/>
</dbReference>
<dbReference type="InterPro" id="IPR006076">
    <property type="entry name" value="FAD-dep_OxRdtase"/>
</dbReference>
<dbReference type="PROSITE" id="PS50206">
    <property type="entry name" value="RHODANESE_3"/>
    <property type="match status" value="1"/>
</dbReference>
<dbReference type="EMBL" id="FOOU01000004">
    <property type="protein sequence ID" value="SFG21174.1"/>
    <property type="molecule type" value="Genomic_DNA"/>
</dbReference>
<feature type="domain" description="Rhodanese" evidence="2">
    <location>
        <begin position="34"/>
        <end position="78"/>
    </location>
</feature>
<dbReference type="PANTHER" id="PTHR13847:SF287">
    <property type="entry name" value="FAD-DEPENDENT OXIDOREDUCTASE DOMAIN-CONTAINING PROTEIN 1"/>
    <property type="match status" value="1"/>
</dbReference>
<name>A0A1I2PYP5_9GAMM</name>
<proteinExistence type="predicted"/>
<accession>A0A1I2PYP5</accession>
<keyword evidence="4" id="KW-1185">Reference proteome</keyword>
<dbReference type="Pfam" id="PF01266">
    <property type="entry name" value="DAO"/>
    <property type="match status" value="1"/>
</dbReference>
<dbReference type="InterPro" id="IPR001763">
    <property type="entry name" value="Rhodanese-like_dom"/>
</dbReference>
<dbReference type="STRING" id="1045558.SAMN05216175_104138"/>